<evidence type="ECO:0000313" key="3">
    <source>
        <dbReference type="Proteomes" id="UP001491310"/>
    </source>
</evidence>
<gene>
    <name evidence="2" type="ORF">WJX75_005694</name>
</gene>
<dbReference type="Gene3D" id="3.40.50.150">
    <property type="entry name" value="Vaccinia Virus protein VP39"/>
    <property type="match status" value="1"/>
</dbReference>
<evidence type="ECO:0000259" key="1">
    <source>
        <dbReference type="Pfam" id="PF13847"/>
    </source>
</evidence>
<protein>
    <recommendedName>
        <fullName evidence="1">Methyltransferase domain-containing protein</fullName>
    </recommendedName>
</protein>
<accession>A0ABR2YRW9</accession>
<dbReference type="Proteomes" id="UP001491310">
    <property type="component" value="Unassembled WGS sequence"/>
</dbReference>
<sequence>MDLDNFKNKQTQAAAWGNNAEQYAANLHEGSGIMMPLIAAYGEMARELVKGSPQILDIASGTGEPGISLARQYPNGSVTMTDLAEGMIAGAKGRASRLSITNASFDVADAEDLSQFEDATFDLVTCNCGLMFMPNYERALEEFRRVLKPDGVALMSAWGLPEHTQFISIMMDMQRAIAPNDSFFADPNILGSREKLLHAVERAGFSNVTCREVNVPVHAPGDKIRPVLLQNALIAELLGRLIERGETDVADRAHAAILDAAAKKGFLQEDGSIQCPTNIALFVTARP</sequence>
<dbReference type="CDD" id="cd02440">
    <property type="entry name" value="AdoMet_MTases"/>
    <property type="match status" value="1"/>
</dbReference>
<feature type="domain" description="Methyltransferase" evidence="1">
    <location>
        <begin position="54"/>
        <end position="178"/>
    </location>
</feature>
<proteinExistence type="predicted"/>
<keyword evidence="3" id="KW-1185">Reference proteome</keyword>
<dbReference type="PANTHER" id="PTHR43591:SF24">
    <property type="entry name" value="2-METHOXY-6-POLYPRENYL-1,4-BENZOQUINOL METHYLASE, MITOCHONDRIAL"/>
    <property type="match status" value="1"/>
</dbReference>
<comment type="caution">
    <text evidence="2">The sequence shown here is derived from an EMBL/GenBank/DDBJ whole genome shotgun (WGS) entry which is preliminary data.</text>
</comment>
<dbReference type="EMBL" id="JALJOT010000006">
    <property type="protein sequence ID" value="KAK9909659.1"/>
    <property type="molecule type" value="Genomic_DNA"/>
</dbReference>
<name>A0ABR2YRW9_9CHLO</name>
<dbReference type="SUPFAM" id="SSF53335">
    <property type="entry name" value="S-adenosyl-L-methionine-dependent methyltransferases"/>
    <property type="match status" value="1"/>
</dbReference>
<dbReference type="InterPro" id="IPR029063">
    <property type="entry name" value="SAM-dependent_MTases_sf"/>
</dbReference>
<reference evidence="2 3" key="1">
    <citation type="journal article" date="2024" name="Nat. Commun.">
        <title>Phylogenomics reveals the evolutionary origins of lichenization in chlorophyte algae.</title>
        <authorList>
            <person name="Puginier C."/>
            <person name="Libourel C."/>
            <person name="Otte J."/>
            <person name="Skaloud P."/>
            <person name="Haon M."/>
            <person name="Grisel S."/>
            <person name="Petersen M."/>
            <person name="Berrin J.G."/>
            <person name="Delaux P.M."/>
            <person name="Dal Grande F."/>
            <person name="Keller J."/>
        </authorList>
    </citation>
    <scope>NUCLEOTIDE SEQUENCE [LARGE SCALE GENOMIC DNA]</scope>
    <source>
        <strain evidence="2 3">SAG 216-7</strain>
    </source>
</reference>
<dbReference type="PANTHER" id="PTHR43591">
    <property type="entry name" value="METHYLTRANSFERASE"/>
    <property type="match status" value="1"/>
</dbReference>
<organism evidence="2 3">
    <name type="scientific">Coccomyxa subellipsoidea</name>
    <dbReference type="NCBI Taxonomy" id="248742"/>
    <lineage>
        <taxon>Eukaryota</taxon>
        <taxon>Viridiplantae</taxon>
        <taxon>Chlorophyta</taxon>
        <taxon>core chlorophytes</taxon>
        <taxon>Trebouxiophyceae</taxon>
        <taxon>Trebouxiophyceae incertae sedis</taxon>
        <taxon>Coccomyxaceae</taxon>
        <taxon>Coccomyxa</taxon>
    </lineage>
</organism>
<dbReference type="InterPro" id="IPR025714">
    <property type="entry name" value="Methyltranfer_dom"/>
</dbReference>
<dbReference type="Pfam" id="PF13847">
    <property type="entry name" value="Methyltransf_31"/>
    <property type="match status" value="1"/>
</dbReference>
<evidence type="ECO:0000313" key="2">
    <source>
        <dbReference type="EMBL" id="KAK9909659.1"/>
    </source>
</evidence>